<keyword evidence="1" id="KW-1133">Transmembrane helix</keyword>
<keyword evidence="1" id="KW-0472">Membrane</keyword>
<feature type="transmembrane region" description="Helical" evidence="1">
    <location>
        <begin position="71"/>
        <end position="87"/>
    </location>
</feature>
<feature type="transmembrane region" description="Helical" evidence="1">
    <location>
        <begin position="12"/>
        <end position="41"/>
    </location>
</feature>
<feature type="transmembrane region" description="Helical" evidence="1">
    <location>
        <begin position="47"/>
        <end position="64"/>
    </location>
</feature>
<evidence type="ECO:0000256" key="1">
    <source>
        <dbReference type="SAM" id="Phobius"/>
    </source>
</evidence>
<feature type="transmembrane region" description="Helical" evidence="1">
    <location>
        <begin position="214"/>
        <end position="236"/>
    </location>
</feature>
<keyword evidence="1" id="KW-0812">Transmembrane</keyword>
<sequence length="286" mass="31230">MLWLARTALTSRLHAISLAVMFVLLPFFTWLGAAIAALVTLARGPKEGGVCFAVALIPCAYFAVESQRMDLIHLFITWLLAVVLWWSKSWVYVLGAMVVAGVVQHSVFPALTDSQLIELTAAMNQMIQEIAAQNPEAVKVELPSQVLYAGSAQLVVVLGSLISLMFARYMQAAVYNPEGFRKEFHSIRLPYSMMASLLGIAFLLSVLGEAWVGYIPMLALPLVIAGISLVHGSVAIKKLGGNWLVLFYVSLVLMSSLTLLLLIVFSALDSVFDVRSKLTNANEIDQ</sequence>
<reference evidence="3" key="1">
    <citation type="journal article" date="2019" name="Int. J. Syst. Evol. Microbiol.">
        <title>The Global Catalogue of Microorganisms (GCM) 10K type strain sequencing project: providing services to taxonomists for standard genome sequencing and annotation.</title>
        <authorList>
            <consortium name="The Broad Institute Genomics Platform"/>
            <consortium name="The Broad Institute Genome Sequencing Center for Infectious Disease"/>
            <person name="Wu L."/>
            <person name="Ma J."/>
        </authorList>
    </citation>
    <scope>NUCLEOTIDE SEQUENCE [LARGE SCALE GENOMIC DNA]</scope>
    <source>
        <strain evidence="3">KCTC 52438</strain>
    </source>
</reference>
<gene>
    <name evidence="2" type="ORF">ACFOEK_12920</name>
</gene>
<feature type="transmembrane region" description="Helical" evidence="1">
    <location>
        <begin position="188"/>
        <end position="208"/>
    </location>
</feature>
<protein>
    <recommendedName>
        <fullName evidence="4">DUF2232 domain-containing protein</fullName>
    </recommendedName>
</protein>
<accession>A0ABV7HGR2</accession>
<evidence type="ECO:0008006" key="4">
    <source>
        <dbReference type="Google" id="ProtNLM"/>
    </source>
</evidence>
<dbReference type="Proteomes" id="UP001595476">
    <property type="component" value="Unassembled WGS sequence"/>
</dbReference>
<keyword evidence="3" id="KW-1185">Reference proteome</keyword>
<evidence type="ECO:0000313" key="3">
    <source>
        <dbReference type="Proteomes" id="UP001595476"/>
    </source>
</evidence>
<evidence type="ECO:0000313" key="2">
    <source>
        <dbReference type="EMBL" id="MFC3151936.1"/>
    </source>
</evidence>
<comment type="caution">
    <text evidence="2">The sequence shown here is derived from an EMBL/GenBank/DDBJ whole genome shotgun (WGS) entry which is preliminary data.</text>
</comment>
<organism evidence="2 3">
    <name type="scientific">Litoribrevibacter euphylliae</name>
    <dbReference type="NCBI Taxonomy" id="1834034"/>
    <lineage>
        <taxon>Bacteria</taxon>
        <taxon>Pseudomonadati</taxon>
        <taxon>Pseudomonadota</taxon>
        <taxon>Gammaproteobacteria</taxon>
        <taxon>Oceanospirillales</taxon>
        <taxon>Oceanospirillaceae</taxon>
        <taxon>Litoribrevibacter</taxon>
    </lineage>
</organism>
<feature type="transmembrane region" description="Helical" evidence="1">
    <location>
        <begin position="243"/>
        <end position="268"/>
    </location>
</feature>
<name>A0ABV7HGR2_9GAMM</name>
<dbReference type="EMBL" id="JBHRSZ010000005">
    <property type="protein sequence ID" value="MFC3151936.1"/>
    <property type="molecule type" value="Genomic_DNA"/>
</dbReference>
<dbReference type="RefSeq" id="WP_386721593.1">
    <property type="nucleotide sequence ID" value="NZ_JBHRSZ010000005.1"/>
</dbReference>
<proteinExistence type="predicted"/>
<feature type="transmembrane region" description="Helical" evidence="1">
    <location>
        <begin position="146"/>
        <end position="167"/>
    </location>
</feature>